<dbReference type="Gene3D" id="3.40.50.10680">
    <property type="entry name" value="CofD-like domains"/>
    <property type="match status" value="1"/>
</dbReference>
<organism evidence="3">
    <name type="scientific">uncultured Rubrobacteraceae bacterium</name>
    <dbReference type="NCBI Taxonomy" id="349277"/>
    <lineage>
        <taxon>Bacteria</taxon>
        <taxon>Bacillati</taxon>
        <taxon>Actinomycetota</taxon>
        <taxon>Rubrobacteria</taxon>
        <taxon>Rubrobacterales</taxon>
        <taxon>Rubrobacteraceae</taxon>
        <taxon>environmental samples</taxon>
    </lineage>
</organism>
<reference evidence="3" key="1">
    <citation type="submission" date="2020-02" db="EMBL/GenBank/DDBJ databases">
        <authorList>
            <person name="Meier V. D."/>
        </authorList>
    </citation>
    <scope>NUCLEOTIDE SEQUENCE</scope>
    <source>
        <strain evidence="3">AVDCRST_MAG25</strain>
    </source>
</reference>
<dbReference type="CDD" id="cd07186">
    <property type="entry name" value="CofD_like"/>
    <property type="match status" value="1"/>
</dbReference>
<dbReference type="GO" id="GO:0000287">
    <property type="term" value="F:magnesium ion binding"/>
    <property type="evidence" value="ECO:0007669"/>
    <property type="project" value="InterPro"/>
</dbReference>
<keyword evidence="1 3" id="KW-0808">Transferase</keyword>
<dbReference type="Gene3D" id="1.10.8.240">
    <property type="entry name" value="CofD-like domain"/>
    <property type="match status" value="1"/>
</dbReference>
<evidence type="ECO:0000313" key="3">
    <source>
        <dbReference type="EMBL" id="CAA9472104.1"/>
    </source>
</evidence>
<keyword evidence="2" id="KW-0460">Magnesium</keyword>
<evidence type="ECO:0000256" key="2">
    <source>
        <dbReference type="ARBA" id="ARBA00022842"/>
    </source>
</evidence>
<dbReference type="HAMAP" id="MF_01257">
    <property type="entry name" value="CofD"/>
    <property type="match status" value="1"/>
</dbReference>
<sequence>MRVVALAGGVGGAKLAAGLEAVLEPGALSVVTNTADDFDLWGLRVCPDLDTVMYTLAGLANPETGWGIKDESFDALAMISAYGEDAWFKLGDRDLATHVLRTERLRAGTSLSGVMASLAGALGVRSTLLPMCDEPVSTAVETPDGILEFQEYFVRRGQRDEVLGVELRGIEEAGVPEGVREAIGAADAIVLCPSNPVVSIGPILAVPGMREALVSSSAPKVAVSPLVGGRALKGPADEMMRTLGHEVSALGVARMYEDLATGFVIDRSDADEGPAIEALGMRVLATDAVMRGDEDRGRLAREVLDLCRDLGAR</sequence>
<dbReference type="EMBL" id="CADCVI010000132">
    <property type="protein sequence ID" value="CAA9472104.1"/>
    <property type="molecule type" value="Genomic_DNA"/>
</dbReference>
<dbReference type="PANTHER" id="PTHR43007">
    <property type="entry name" value="2-PHOSPHO-L-LACTATE TRANSFERASE"/>
    <property type="match status" value="1"/>
</dbReference>
<dbReference type="EC" id="2.7.8.28" evidence="3"/>
<dbReference type="InterPro" id="IPR002882">
    <property type="entry name" value="CofD"/>
</dbReference>
<dbReference type="NCBIfam" id="TIGR01819">
    <property type="entry name" value="F420_cofD"/>
    <property type="match status" value="1"/>
</dbReference>
<gene>
    <name evidence="3" type="ORF">AVDCRST_MAG25-2114</name>
</gene>
<proteinExistence type="inferred from homology"/>
<dbReference type="Pfam" id="PF01933">
    <property type="entry name" value="CofD"/>
    <property type="match status" value="1"/>
</dbReference>
<dbReference type="SUPFAM" id="SSF142338">
    <property type="entry name" value="CofD-like"/>
    <property type="match status" value="1"/>
</dbReference>
<dbReference type="InterPro" id="IPR038136">
    <property type="entry name" value="CofD-like_dom_sf"/>
</dbReference>
<dbReference type="PANTHER" id="PTHR43007:SF1">
    <property type="entry name" value="2-PHOSPHO-L-LACTATE TRANSFERASE"/>
    <property type="match status" value="1"/>
</dbReference>
<dbReference type="GO" id="GO:0043743">
    <property type="term" value="F:LPPG:FO 2-phospho-L-lactate transferase activity"/>
    <property type="evidence" value="ECO:0007669"/>
    <property type="project" value="UniProtKB-EC"/>
</dbReference>
<accession>A0A6J4REZ8</accession>
<dbReference type="AlphaFoldDB" id="A0A6J4REZ8"/>
<dbReference type="InterPro" id="IPR010115">
    <property type="entry name" value="FbiA/CofD"/>
</dbReference>
<name>A0A6J4REZ8_9ACTN</name>
<protein>
    <submittedName>
        <fullName evidence="3">Lactyl (2) diphospho-(5')guanosine:7,8-didemethyl-8-hydroxy-5-deazarib oflavin 2-phospho-L-lactate transferase</fullName>
        <ecNumber evidence="3">2.7.8.28</ecNumber>
    </submittedName>
</protein>
<evidence type="ECO:0000256" key="1">
    <source>
        <dbReference type="ARBA" id="ARBA00022679"/>
    </source>
</evidence>